<evidence type="ECO:0000256" key="7">
    <source>
        <dbReference type="ARBA" id="ARBA00022827"/>
    </source>
</evidence>
<evidence type="ECO:0000256" key="6">
    <source>
        <dbReference type="ARBA" id="ARBA00022642"/>
    </source>
</evidence>
<comment type="function">
    <text evidence="11">Catalyzes the oxidation of L-aspartate to iminoaspartate.</text>
</comment>
<dbReference type="EC" id="1.4.3.16" evidence="4 10"/>
<keyword evidence="5 11" id="KW-0285">Flavoprotein</keyword>
<dbReference type="InterPro" id="IPR003953">
    <property type="entry name" value="FAD-dep_OxRdtase_2_FAD-bd"/>
</dbReference>
<dbReference type="InterPro" id="IPR037099">
    <property type="entry name" value="Fum_R/Succ_DH_flav-like_C_sf"/>
</dbReference>
<dbReference type="PANTHER" id="PTHR42716">
    <property type="entry name" value="L-ASPARTATE OXIDASE"/>
    <property type="match status" value="1"/>
</dbReference>
<evidence type="ECO:0000256" key="2">
    <source>
        <dbReference type="ARBA" id="ARBA00004950"/>
    </source>
</evidence>
<dbReference type="SUPFAM" id="SSF51905">
    <property type="entry name" value="FAD/NAD(P)-binding domain"/>
    <property type="match status" value="1"/>
</dbReference>
<dbReference type="Gene3D" id="1.20.58.100">
    <property type="entry name" value="Fumarate reductase/succinate dehydrogenase flavoprotein-like, C-terminal domain"/>
    <property type="match status" value="1"/>
</dbReference>
<accession>A0ABU4Y6Z4</accession>
<dbReference type="InterPro" id="IPR027477">
    <property type="entry name" value="Succ_DH/fumarate_Rdtase_cat_sf"/>
</dbReference>
<evidence type="ECO:0000256" key="11">
    <source>
        <dbReference type="RuleBase" id="RU362049"/>
    </source>
</evidence>
<dbReference type="InterPro" id="IPR005288">
    <property type="entry name" value="NadB"/>
</dbReference>
<evidence type="ECO:0000256" key="8">
    <source>
        <dbReference type="ARBA" id="ARBA00023002"/>
    </source>
</evidence>
<evidence type="ECO:0000256" key="3">
    <source>
        <dbReference type="ARBA" id="ARBA00008562"/>
    </source>
</evidence>
<keyword evidence="6 11" id="KW-0662">Pyridine nucleotide biosynthesis</keyword>
<comment type="similarity">
    <text evidence="3 11">Belongs to the FAD-dependent oxidoreductase 2 family. NadB subfamily.</text>
</comment>
<gene>
    <name evidence="14" type="ORF">RFN28_25875</name>
</gene>
<dbReference type="SUPFAM" id="SSF56425">
    <property type="entry name" value="Succinate dehydrogenase/fumarate reductase flavoprotein, catalytic domain"/>
    <property type="match status" value="1"/>
</dbReference>
<evidence type="ECO:0000313" key="14">
    <source>
        <dbReference type="EMBL" id="MDX8481865.1"/>
    </source>
</evidence>
<dbReference type="InterPro" id="IPR015939">
    <property type="entry name" value="Fum_Rdtase/Succ_DH_flav-like_C"/>
</dbReference>
<keyword evidence="8 11" id="KW-0560">Oxidoreductase</keyword>
<dbReference type="Gene3D" id="3.50.50.60">
    <property type="entry name" value="FAD/NAD(P)-binding domain"/>
    <property type="match status" value="1"/>
</dbReference>
<evidence type="ECO:0000256" key="5">
    <source>
        <dbReference type="ARBA" id="ARBA00022630"/>
    </source>
</evidence>
<evidence type="ECO:0000256" key="9">
    <source>
        <dbReference type="ARBA" id="ARBA00048305"/>
    </source>
</evidence>
<dbReference type="GO" id="GO:0008734">
    <property type="term" value="F:L-aspartate oxidase activity"/>
    <property type="evidence" value="ECO:0007669"/>
    <property type="project" value="UniProtKB-EC"/>
</dbReference>
<proteinExistence type="inferred from homology"/>
<dbReference type="InterPro" id="IPR036188">
    <property type="entry name" value="FAD/NAD-bd_sf"/>
</dbReference>
<dbReference type="EMBL" id="JAVIIW010000038">
    <property type="protein sequence ID" value="MDX8481865.1"/>
    <property type="molecule type" value="Genomic_DNA"/>
</dbReference>
<dbReference type="Pfam" id="PF00890">
    <property type="entry name" value="FAD_binding_2"/>
    <property type="match status" value="1"/>
</dbReference>
<evidence type="ECO:0000259" key="13">
    <source>
        <dbReference type="Pfam" id="PF02910"/>
    </source>
</evidence>
<dbReference type="SUPFAM" id="SSF46977">
    <property type="entry name" value="Succinate dehydrogenase/fumarate reductase flavoprotein C-terminal domain"/>
    <property type="match status" value="1"/>
</dbReference>
<dbReference type="Gene3D" id="3.90.700.10">
    <property type="entry name" value="Succinate dehydrogenase/fumarate reductase flavoprotein, catalytic domain"/>
    <property type="match status" value="1"/>
</dbReference>
<evidence type="ECO:0000313" key="15">
    <source>
        <dbReference type="Proteomes" id="UP001287059"/>
    </source>
</evidence>
<comment type="caution">
    <text evidence="14">The sequence shown here is derived from an EMBL/GenBank/DDBJ whole genome shotgun (WGS) entry which is preliminary data.</text>
</comment>
<evidence type="ECO:0000256" key="10">
    <source>
        <dbReference type="NCBIfam" id="TIGR00551"/>
    </source>
</evidence>
<comment type="subcellular location">
    <subcellularLocation>
        <location evidence="11">Cytoplasm</location>
    </subcellularLocation>
</comment>
<keyword evidence="15" id="KW-1185">Reference proteome</keyword>
<evidence type="ECO:0000256" key="1">
    <source>
        <dbReference type="ARBA" id="ARBA00001974"/>
    </source>
</evidence>
<name>A0ABU4Y6Z4_9HYPH</name>
<protein>
    <recommendedName>
        <fullName evidence="4 10">L-aspartate oxidase</fullName>
        <ecNumber evidence="4 10">1.4.3.16</ecNumber>
    </recommendedName>
</protein>
<evidence type="ECO:0000259" key="12">
    <source>
        <dbReference type="Pfam" id="PF00890"/>
    </source>
</evidence>
<dbReference type="PRINTS" id="PR00368">
    <property type="entry name" value="FADPNR"/>
</dbReference>
<organism evidence="14 15">
    <name type="scientific">Mesorhizobium album</name>
    <dbReference type="NCBI Taxonomy" id="3072314"/>
    <lineage>
        <taxon>Bacteria</taxon>
        <taxon>Pseudomonadati</taxon>
        <taxon>Pseudomonadota</taxon>
        <taxon>Alphaproteobacteria</taxon>
        <taxon>Hyphomicrobiales</taxon>
        <taxon>Phyllobacteriaceae</taxon>
        <taxon>Mesorhizobium</taxon>
    </lineage>
</organism>
<dbReference type="PANTHER" id="PTHR42716:SF2">
    <property type="entry name" value="L-ASPARTATE OXIDASE, CHLOROPLASTIC"/>
    <property type="match status" value="1"/>
</dbReference>
<dbReference type="NCBIfam" id="TIGR00551">
    <property type="entry name" value="nadB"/>
    <property type="match status" value="1"/>
</dbReference>
<feature type="domain" description="Fumarate reductase/succinate dehydrogenase flavoprotein-like C-terminal" evidence="13">
    <location>
        <begin position="455"/>
        <end position="482"/>
    </location>
</feature>
<dbReference type="RefSeq" id="WP_320290014.1">
    <property type="nucleotide sequence ID" value="NZ_JAVIIW010000038.1"/>
</dbReference>
<comment type="cofactor">
    <cofactor evidence="1 11">
        <name>FAD</name>
        <dbReference type="ChEBI" id="CHEBI:57692"/>
    </cofactor>
</comment>
<comment type="catalytic activity">
    <reaction evidence="9">
        <text>L-aspartate + O2 = iminosuccinate + H2O2</text>
        <dbReference type="Rhea" id="RHEA:25876"/>
        <dbReference type="ChEBI" id="CHEBI:15379"/>
        <dbReference type="ChEBI" id="CHEBI:16240"/>
        <dbReference type="ChEBI" id="CHEBI:29991"/>
        <dbReference type="ChEBI" id="CHEBI:77875"/>
        <dbReference type="EC" id="1.4.3.16"/>
    </reaction>
    <physiologicalReaction direction="left-to-right" evidence="9">
        <dbReference type="Rhea" id="RHEA:25877"/>
    </physiologicalReaction>
</comment>
<evidence type="ECO:0000256" key="4">
    <source>
        <dbReference type="ARBA" id="ARBA00012173"/>
    </source>
</evidence>
<keyword evidence="7 11" id="KW-0274">FAD</keyword>
<dbReference type="Proteomes" id="UP001287059">
    <property type="component" value="Unassembled WGS sequence"/>
</dbReference>
<dbReference type="Pfam" id="PF02910">
    <property type="entry name" value="Succ_DH_flav_C"/>
    <property type="match status" value="1"/>
</dbReference>
<sequence>MTMHHLHGRPVIIGGGIAGLMTALHLAPEPVVLISKTSLGGETSSALAQGGIAASLGGDDCPDRHLADTLAAGDGLCDEKSVRRIVEAAPQAIAHLERLGVRFDQAPDGTLLLGLEAAHSRRRIVHAGGDATGRELIRALVAVVRRTPSITILEGVEVRRLLVEDDEIAGVLAVGNGDATTLSTGRVVLATGGIGGLFDHTTNPLGSFGQGLALAARAGAELADLEFVQFHPTALDGPRRPMPLVSEAVRGEGAILVDERGRRFLADTHGGELAPRDVVARAVWRQFSAGHRVFLDARRCLGPRFAERFPAITLLCREAGIDPAMEPIPVRPAVHYHMGGVAVDAEGRSALRGLWACGEVARTGLHGANRLASNSLIEAVTSAAFVAASVAAASPGTQGRLKPAIVPPRPDASRIRPIASRALCIERDGETLREAARTLAPIAAGRDAASDPALVALMITIAALRREESRGSHFRIDFPRRDVRSRSLRLPMDETLEAAAILSDPVPDPVALLDRRASP</sequence>
<feature type="domain" description="FAD-dependent oxidoreductase 2 FAD-binding" evidence="12">
    <location>
        <begin position="11"/>
        <end position="376"/>
    </location>
</feature>
<reference evidence="14 15" key="1">
    <citation type="submission" date="2023-08" db="EMBL/GenBank/DDBJ databases">
        <title>Implementing the SeqCode for naming new Mesorhizobium species isolated from Vachellia karroo root nodules.</title>
        <authorList>
            <person name="Van Lill M."/>
        </authorList>
    </citation>
    <scope>NUCLEOTIDE SEQUENCE [LARGE SCALE GENOMIC DNA]</scope>
    <source>
        <strain evidence="14 15">VK24D</strain>
    </source>
</reference>
<dbReference type="NCBIfam" id="NF005701">
    <property type="entry name" value="PRK07512.1"/>
    <property type="match status" value="1"/>
</dbReference>
<comment type="pathway">
    <text evidence="2 11">Cofactor biosynthesis; NAD(+) biosynthesis; iminoaspartate from L-aspartate (oxidase route): step 1/1.</text>
</comment>